<comment type="caution">
    <text evidence="3">The sequence shown here is derived from an EMBL/GenBank/DDBJ whole genome shotgun (WGS) entry which is preliminary data.</text>
</comment>
<dbReference type="PANTHER" id="PTHR33116:SF86">
    <property type="entry name" value="REVERSE TRANSCRIPTASE DOMAIN-CONTAINING PROTEIN"/>
    <property type="match status" value="1"/>
</dbReference>
<dbReference type="InterPro" id="IPR026960">
    <property type="entry name" value="RVT-Znf"/>
</dbReference>
<evidence type="ECO:0000259" key="2">
    <source>
        <dbReference type="Pfam" id="PF13966"/>
    </source>
</evidence>
<feature type="region of interest" description="Disordered" evidence="1">
    <location>
        <begin position="337"/>
        <end position="356"/>
    </location>
</feature>
<keyword evidence="4" id="KW-1185">Reference proteome</keyword>
<accession>A0AAW2DY55</accession>
<name>A0AAW2DY55_9ROSI</name>
<dbReference type="EMBL" id="JAZDWU010000001">
    <property type="protein sequence ID" value="KAL0014458.1"/>
    <property type="molecule type" value="Genomic_DNA"/>
</dbReference>
<reference evidence="3 4" key="1">
    <citation type="submission" date="2024-01" db="EMBL/GenBank/DDBJ databases">
        <title>A telomere-to-telomere, gap-free genome of sweet tea (Lithocarpus litseifolius).</title>
        <authorList>
            <person name="Zhou J."/>
        </authorList>
    </citation>
    <scope>NUCLEOTIDE SEQUENCE [LARGE SCALE GENOMIC DNA]</scope>
    <source>
        <strain evidence="3">Zhou-2022a</strain>
        <tissue evidence="3">Leaf</tissue>
    </source>
</reference>
<evidence type="ECO:0000313" key="3">
    <source>
        <dbReference type="EMBL" id="KAL0014458.1"/>
    </source>
</evidence>
<dbReference type="Proteomes" id="UP001459277">
    <property type="component" value="Unassembled WGS sequence"/>
</dbReference>
<dbReference type="AlphaFoldDB" id="A0AAW2DY55"/>
<dbReference type="PANTHER" id="PTHR33116">
    <property type="entry name" value="REVERSE TRANSCRIPTASE ZINC-BINDING DOMAIN-CONTAINING PROTEIN-RELATED-RELATED"/>
    <property type="match status" value="1"/>
</dbReference>
<evidence type="ECO:0000313" key="4">
    <source>
        <dbReference type="Proteomes" id="UP001459277"/>
    </source>
</evidence>
<sequence length="356" mass="40487">MHIVGWSKIVKSKEEGGLGLQEARAKNIALLSKLNLRMYQEQDALWAKVILKKYFPTSRARLRDPEKLPSSPNWKAISLGLPIFKRGIVWGIGNGLDVNVWMTNWVNGGSLRAMIEGPLRQEEQNLRVADLRCGHEWKWELISFDFPKFIKDRIKATPIQLYGNGRDNLMWKYSKDGEFTTNSAYRLANQGEDPVNQFHGLWIWKLDILPRITNFLWLCLHGSIPMKDELAARGINCDKVCPMCKSQDESIVHLLQDCVVARELWRKLFLPHMSIPMLVVFENSIPNPTLDKICIGQAKVYYYCVSKVKRLTSKIAIPIRWSKPFPGWHKLNTDGASFGNPGKAGGGGLIKNSEGS</sequence>
<evidence type="ECO:0000256" key="1">
    <source>
        <dbReference type="SAM" id="MobiDB-lite"/>
    </source>
</evidence>
<organism evidence="3 4">
    <name type="scientific">Lithocarpus litseifolius</name>
    <dbReference type="NCBI Taxonomy" id="425828"/>
    <lineage>
        <taxon>Eukaryota</taxon>
        <taxon>Viridiplantae</taxon>
        <taxon>Streptophyta</taxon>
        <taxon>Embryophyta</taxon>
        <taxon>Tracheophyta</taxon>
        <taxon>Spermatophyta</taxon>
        <taxon>Magnoliopsida</taxon>
        <taxon>eudicotyledons</taxon>
        <taxon>Gunneridae</taxon>
        <taxon>Pentapetalae</taxon>
        <taxon>rosids</taxon>
        <taxon>fabids</taxon>
        <taxon>Fagales</taxon>
        <taxon>Fagaceae</taxon>
        <taxon>Lithocarpus</taxon>
    </lineage>
</organism>
<gene>
    <name evidence="3" type="ORF">SO802_001527</name>
</gene>
<dbReference type="Pfam" id="PF13966">
    <property type="entry name" value="zf-RVT"/>
    <property type="match status" value="1"/>
</dbReference>
<proteinExistence type="predicted"/>
<protein>
    <recommendedName>
        <fullName evidence="2">Reverse transcriptase zinc-binding domain-containing protein</fullName>
    </recommendedName>
</protein>
<feature type="domain" description="Reverse transcriptase zinc-binding" evidence="2">
    <location>
        <begin position="179"/>
        <end position="265"/>
    </location>
</feature>